<keyword evidence="3" id="KW-1185">Reference proteome</keyword>
<evidence type="ECO:0000313" key="3">
    <source>
        <dbReference type="Proteomes" id="UP000314294"/>
    </source>
</evidence>
<dbReference type="GO" id="GO:0016020">
    <property type="term" value="C:membrane"/>
    <property type="evidence" value="ECO:0007669"/>
    <property type="project" value="TreeGrafter"/>
</dbReference>
<protein>
    <submittedName>
        <fullName evidence="2">Sialidase-1</fullName>
    </submittedName>
</protein>
<dbReference type="OrthoDB" id="2739686at2759"/>
<sequence>MLWSLLAVQIDPLLYEEQLLWVSGVQGQVNTYRIPLLSFTPKGSLLAFSEARKLTEHDKGQKFIAMRRSTDKGKGRPRQAITQRYIRTLTVVMSLREKCHRATWSPTSFIIDDGATIDGLNLGSVVVDEEVGSVIVVYVLCFNHYHCSPSSTMMVESKDDGLSWSKPRNLSGQLGVKSFCPGPGFGIQVSPNFVT</sequence>
<dbReference type="EMBL" id="SRLO01007533">
    <property type="protein sequence ID" value="TNN27929.1"/>
    <property type="molecule type" value="Genomic_DNA"/>
</dbReference>
<gene>
    <name evidence="2" type="primary">NEU1_1</name>
    <name evidence="2" type="ORF">EYF80_061924</name>
</gene>
<keyword evidence="1" id="KW-0677">Repeat</keyword>
<organism evidence="2 3">
    <name type="scientific">Liparis tanakae</name>
    <name type="common">Tanaka's snailfish</name>
    <dbReference type="NCBI Taxonomy" id="230148"/>
    <lineage>
        <taxon>Eukaryota</taxon>
        <taxon>Metazoa</taxon>
        <taxon>Chordata</taxon>
        <taxon>Craniata</taxon>
        <taxon>Vertebrata</taxon>
        <taxon>Euteleostomi</taxon>
        <taxon>Actinopterygii</taxon>
        <taxon>Neopterygii</taxon>
        <taxon>Teleostei</taxon>
        <taxon>Neoteleostei</taxon>
        <taxon>Acanthomorphata</taxon>
        <taxon>Eupercaria</taxon>
        <taxon>Perciformes</taxon>
        <taxon>Cottioidei</taxon>
        <taxon>Cottales</taxon>
        <taxon>Liparidae</taxon>
        <taxon>Liparis</taxon>
    </lineage>
</organism>
<dbReference type="GO" id="GO:0009313">
    <property type="term" value="P:oligosaccharide catabolic process"/>
    <property type="evidence" value="ECO:0007669"/>
    <property type="project" value="TreeGrafter"/>
</dbReference>
<dbReference type="Proteomes" id="UP000314294">
    <property type="component" value="Unassembled WGS sequence"/>
</dbReference>
<dbReference type="GO" id="GO:0004308">
    <property type="term" value="F:exo-alpha-sialidase activity"/>
    <property type="evidence" value="ECO:0007669"/>
    <property type="project" value="InterPro"/>
</dbReference>
<proteinExistence type="predicted"/>
<dbReference type="Gene3D" id="2.120.10.10">
    <property type="match status" value="2"/>
</dbReference>
<dbReference type="SUPFAM" id="SSF50939">
    <property type="entry name" value="Sialidases"/>
    <property type="match status" value="1"/>
</dbReference>
<name>A0A4Z2EGB0_9TELE</name>
<dbReference type="GO" id="GO:0005737">
    <property type="term" value="C:cytoplasm"/>
    <property type="evidence" value="ECO:0007669"/>
    <property type="project" value="TreeGrafter"/>
</dbReference>
<evidence type="ECO:0000313" key="2">
    <source>
        <dbReference type="EMBL" id="TNN27929.1"/>
    </source>
</evidence>
<dbReference type="GO" id="GO:0006689">
    <property type="term" value="P:ganglioside catabolic process"/>
    <property type="evidence" value="ECO:0007669"/>
    <property type="project" value="TreeGrafter"/>
</dbReference>
<dbReference type="CDD" id="cd15482">
    <property type="entry name" value="Sialidase_non-viral"/>
    <property type="match status" value="1"/>
</dbReference>
<accession>A0A4Z2EGB0</accession>
<dbReference type="AlphaFoldDB" id="A0A4Z2EGB0"/>
<comment type="caution">
    <text evidence="2">The sequence shown here is derived from an EMBL/GenBank/DDBJ whole genome shotgun (WGS) entry which is preliminary data.</text>
</comment>
<dbReference type="PANTHER" id="PTHR10628">
    <property type="entry name" value="SIALIDASE"/>
    <property type="match status" value="1"/>
</dbReference>
<dbReference type="InterPro" id="IPR026856">
    <property type="entry name" value="Sialidase_fam"/>
</dbReference>
<dbReference type="PANTHER" id="PTHR10628:SF25">
    <property type="entry name" value="SIALIDASE-1"/>
    <property type="match status" value="1"/>
</dbReference>
<evidence type="ECO:0000256" key="1">
    <source>
        <dbReference type="ARBA" id="ARBA00022737"/>
    </source>
</evidence>
<reference evidence="2 3" key="1">
    <citation type="submission" date="2019-03" db="EMBL/GenBank/DDBJ databases">
        <title>First draft genome of Liparis tanakae, snailfish: a comprehensive survey of snailfish specific genes.</title>
        <authorList>
            <person name="Kim W."/>
            <person name="Song I."/>
            <person name="Jeong J.-H."/>
            <person name="Kim D."/>
            <person name="Kim S."/>
            <person name="Ryu S."/>
            <person name="Song J.Y."/>
            <person name="Lee S.K."/>
        </authorList>
    </citation>
    <scope>NUCLEOTIDE SEQUENCE [LARGE SCALE GENOMIC DNA]</scope>
    <source>
        <tissue evidence="2">Muscle</tissue>
    </source>
</reference>
<dbReference type="InterPro" id="IPR036278">
    <property type="entry name" value="Sialidase_sf"/>
</dbReference>